<dbReference type="EMBL" id="JACRSY010000029">
    <property type="protein sequence ID" value="MBC8580845.1"/>
    <property type="molecule type" value="Genomic_DNA"/>
</dbReference>
<dbReference type="Proteomes" id="UP000655830">
    <property type="component" value="Unassembled WGS sequence"/>
</dbReference>
<name>A0A926ELU6_9FIRM</name>
<dbReference type="RefSeq" id="WP_249333542.1">
    <property type="nucleotide sequence ID" value="NZ_JACRSY010000029.1"/>
</dbReference>
<dbReference type="AlphaFoldDB" id="A0A926ELU6"/>
<proteinExistence type="predicted"/>
<sequence length="271" mass="31791">MADNKKYYYIKLQENFFEREEILMLESIENGHMYSNILLKLYLKSLKNEGKLMFNNIIPYTPEILSKVIRVNKDTMVVALKLFQDFGLIEVLDNGAIYMSNIQNFIGKSSTEADRKRSYRKQIEDEKGQMSGLLSLKCPDISPPEKEIEKEIELEIEKKHIEQQVAHVWNRYPLKKGKAAAIKKIPKLIEQYSYEQLIRCIERYELGLQKETWRKPQNGSTFFNSGYVDYLDENYQEGVRANGNGYTGTNTENSEPLRDEFEEYAKRHGIQ</sequence>
<reference evidence="2" key="1">
    <citation type="submission" date="2020-08" db="EMBL/GenBank/DDBJ databases">
        <title>Genome public.</title>
        <authorList>
            <person name="Liu C."/>
            <person name="Sun Q."/>
        </authorList>
    </citation>
    <scope>NUCLEOTIDE SEQUENCE</scope>
    <source>
        <strain evidence="2">NSJ-12</strain>
    </source>
</reference>
<keyword evidence="3" id="KW-1185">Reference proteome</keyword>
<evidence type="ECO:0000313" key="2">
    <source>
        <dbReference type="EMBL" id="MBC8580845.1"/>
    </source>
</evidence>
<accession>A0A926ELU6</accession>
<feature type="domain" description="Phage replisome organiser N-terminal" evidence="1">
    <location>
        <begin position="9"/>
        <end position="122"/>
    </location>
</feature>
<comment type="caution">
    <text evidence="2">The sequence shown here is derived from an EMBL/GenBank/DDBJ whole genome shotgun (WGS) entry which is preliminary data.</text>
</comment>
<evidence type="ECO:0000313" key="3">
    <source>
        <dbReference type="Proteomes" id="UP000655830"/>
    </source>
</evidence>
<gene>
    <name evidence="2" type="ORF">H8718_15105</name>
</gene>
<organism evidence="2 3">
    <name type="scientific">Zhenhengia yiwuensis</name>
    <dbReference type="NCBI Taxonomy" id="2763666"/>
    <lineage>
        <taxon>Bacteria</taxon>
        <taxon>Bacillati</taxon>
        <taxon>Bacillota</taxon>
        <taxon>Clostridia</taxon>
        <taxon>Lachnospirales</taxon>
        <taxon>Lachnospiraceae</taxon>
        <taxon>Zhenhengia</taxon>
    </lineage>
</organism>
<dbReference type="InterPro" id="IPR010056">
    <property type="entry name" value="Phage_rep_org__N"/>
</dbReference>
<protein>
    <submittedName>
        <fullName evidence="2">Phage replisome organizer N-terminal domain-containing protein</fullName>
    </submittedName>
</protein>
<evidence type="ECO:0000259" key="1">
    <source>
        <dbReference type="Pfam" id="PF09681"/>
    </source>
</evidence>
<dbReference type="NCBIfam" id="TIGR01714">
    <property type="entry name" value="phage_rep_org_N"/>
    <property type="match status" value="1"/>
</dbReference>
<dbReference type="Pfam" id="PF09681">
    <property type="entry name" value="Phage_rep_org_N"/>
    <property type="match status" value="1"/>
</dbReference>